<keyword evidence="3" id="KW-0813">Transport</keyword>
<dbReference type="EMBL" id="JAELVF020000004">
    <property type="protein sequence ID" value="MBU7600704.1"/>
    <property type="molecule type" value="Genomic_DNA"/>
</dbReference>
<reference evidence="8" key="1">
    <citation type="submission" date="2021-06" db="EMBL/GenBank/DDBJ databases">
        <title>Sequencing of actinobacteria type strains.</title>
        <authorList>
            <person name="Nguyen G.-S."/>
            <person name="Wentzel A."/>
        </authorList>
    </citation>
    <scope>NUCLEOTIDE SEQUENCE</scope>
    <source>
        <strain evidence="8">P38-E01</strain>
    </source>
</reference>
<comment type="similarity">
    <text evidence="2">Belongs to the bacterial solute-binding protein 8 family.</text>
</comment>
<protein>
    <submittedName>
        <fullName evidence="8">Iron-siderophore ABC transporter substrate-binding protein</fullName>
    </submittedName>
</protein>
<sequence length="338" mass="36793">MRARWLSRFGRTVGAVAITAGLLATAACGSSDSDKDTDEAKSGSSGSSGSAFPRTVEHAMGETEVKKVPERVVALDMTFVDATLALKTDVVGYTTFAAPDEPLPDYFGDDARKYGKDAKPVGLLEEVKLEEIIKLKPDLILSAKVRHEKIYKQLSKIAPTVFTETTGATWKENLELVGETLGKEDLAQDRIEGFEKRAKTIGDAVRKSEDGNPTVSVVRFVDGPTRLYKEDTYTGVILGDLGFDLPEDARGTGFNADISEEEIKRIDADDIFVTAFPDPEGASQKSQDKFQANPLWKQLKGEVHEMSDITWMLAVGLYGADSVLDDIAKTYKVDAARG</sequence>
<feature type="chain" id="PRO_5039234947" evidence="6">
    <location>
        <begin position="27"/>
        <end position="338"/>
    </location>
</feature>
<feature type="region of interest" description="Disordered" evidence="5">
    <location>
        <begin position="28"/>
        <end position="55"/>
    </location>
</feature>
<dbReference type="AlphaFoldDB" id="A0A949JKY7"/>
<evidence type="ECO:0000256" key="4">
    <source>
        <dbReference type="ARBA" id="ARBA00022729"/>
    </source>
</evidence>
<dbReference type="RefSeq" id="WP_211041688.1">
    <property type="nucleotide sequence ID" value="NZ_JAELVF020000004.1"/>
</dbReference>
<dbReference type="CDD" id="cd01146">
    <property type="entry name" value="FhuD"/>
    <property type="match status" value="1"/>
</dbReference>
<evidence type="ECO:0000256" key="5">
    <source>
        <dbReference type="SAM" id="MobiDB-lite"/>
    </source>
</evidence>
<feature type="signal peptide" evidence="6">
    <location>
        <begin position="1"/>
        <end position="26"/>
    </location>
</feature>
<evidence type="ECO:0000256" key="6">
    <source>
        <dbReference type="SAM" id="SignalP"/>
    </source>
</evidence>
<dbReference type="GO" id="GO:1901678">
    <property type="term" value="P:iron coordination entity transport"/>
    <property type="evidence" value="ECO:0007669"/>
    <property type="project" value="UniProtKB-ARBA"/>
</dbReference>
<evidence type="ECO:0000256" key="2">
    <source>
        <dbReference type="ARBA" id="ARBA00008814"/>
    </source>
</evidence>
<keyword evidence="4 6" id="KW-0732">Signal</keyword>
<dbReference type="Pfam" id="PF01497">
    <property type="entry name" value="Peripla_BP_2"/>
    <property type="match status" value="1"/>
</dbReference>
<evidence type="ECO:0000256" key="3">
    <source>
        <dbReference type="ARBA" id="ARBA00022448"/>
    </source>
</evidence>
<name>A0A949JKY7_9ACTN</name>
<dbReference type="GO" id="GO:0030288">
    <property type="term" value="C:outer membrane-bounded periplasmic space"/>
    <property type="evidence" value="ECO:0007669"/>
    <property type="project" value="TreeGrafter"/>
</dbReference>
<dbReference type="Proteomes" id="UP000694501">
    <property type="component" value="Unassembled WGS sequence"/>
</dbReference>
<evidence type="ECO:0000256" key="1">
    <source>
        <dbReference type="ARBA" id="ARBA00004196"/>
    </source>
</evidence>
<gene>
    <name evidence="8" type="ORF">JGS22_024520</name>
</gene>
<evidence type="ECO:0000259" key="7">
    <source>
        <dbReference type="PROSITE" id="PS50983"/>
    </source>
</evidence>
<keyword evidence="9" id="KW-1185">Reference proteome</keyword>
<organism evidence="8 9">
    <name type="scientific">Streptomyces tardus</name>
    <dbReference type="NCBI Taxonomy" id="2780544"/>
    <lineage>
        <taxon>Bacteria</taxon>
        <taxon>Bacillati</taxon>
        <taxon>Actinomycetota</taxon>
        <taxon>Actinomycetes</taxon>
        <taxon>Kitasatosporales</taxon>
        <taxon>Streptomycetaceae</taxon>
        <taxon>Streptomyces</taxon>
    </lineage>
</organism>
<proteinExistence type="inferred from homology"/>
<dbReference type="PANTHER" id="PTHR30532:SF21">
    <property type="entry name" value="SIDEROPHORE-BINDING LIPOPROTEIN YFIY-RELATED"/>
    <property type="match status" value="1"/>
</dbReference>
<comment type="subcellular location">
    <subcellularLocation>
        <location evidence="1">Cell envelope</location>
    </subcellularLocation>
</comment>
<dbReference type="PROSITE" id="PS51257">
    <property type="entry name" value="PROKAR_LIPOPROTEIN"/>
    <property type="match status" value="1"/>
</dbReference>
<dbReference type="PANTHER" id="PTHR30532">
    <property type="entry name" value="IRON III DICITRATE-BINDING PERIPLASMIC PROTEIN"/>
    <property type="match status" value="1"/>
</dbReference>
<comment type="caution">
    <text evidence="8">The sequence shown here is derived from an EMBL/GenBank/DDBJ whole genome shotgun (WGS) entry which is preliminary data.</text>
</comment>
<evidence type="ECO:0000313" key="9">
    <source>
        <dbReference type="Proteomes" id="UP000694501"/>
    </source>
</evidence>
<dbReference type="InterPro" id="IPR002491">
    <property type="entry name" value="ABC_transptr_periplasmic_BD"/>
</dbReference>
<dbReference type="Gene3D" id="3.40.50.1980">
    <property type="entry name" value="Nitrogenase molybdenum iron protein domain"/>
    <property type="match status" value="2"/>
</dbReference>
<evidence type="ECO:0000313" key="8">
    <source>
        <dbReference type="EMBL" id="MBU7600704.1"/>
    </source>
</evidence>
<accession>A0A949JKY7</accession>
<dbReference type="InterPro" id="IPR051313">
    <property type="entry name" value="Bact_iron-sidero_bind"/>
</dbReference>
<dbReference type="PROSITE" id="PS50983">
    <property type="entry name" value="FE_B12_PBP"/>
    <property type="match status" value="1"/>
</dbReference>
<feature type="domain" description="Fe/B12 periplasmic-binding" evidence="7">
    <location>
        <begin position="71"/>
        <end position="335"/>
    </location>
</feature>
<dbReference type="SUPFAM" id="SSF53807">
    <property type="entry name" value="Helical backbone' metal receptor"/>
    <property type="match status" value="1"/>
</dbReference>
<feature type="compositionally biased region" description="Basic and acidic residues" evidence="5">
    <location>
        <begin position="32"/>
        <end position="41"/>
    </location>
</feature>